<dbReference type="CDD" id="cd03191">
    <property type="entry name" value="GST_C_Zeta"/>
    <property type="match status" value="1"/>
</dbReference>
<dbReference type="InterPro" id="IPR036282">
    <property type="entry name" value="Glutathione-S-Trfase_C_sf"/>
</dbReference>
<dbReference type="InterPro" id="IPR010987">
    <property type="entry name" value="Glutathione-S-Trfase_C-like"/>
</dbReference>
<dbReference type="SFLD" id="SFLDG00358">
    <property type="entry name" value="Main_(cytGST)"/>
    <property type="match status" value="1"/>
</dbReference>
<dbReference type="Gene3D" id="1.20.1050.10">
    <property type="match status" value="1"/>
</dbReference>
<dbReference type="InterPro" id="IPR004045">
    <property type="entry name" value="Glutathione_S-Trfase_N"/>
</dbReference>
<accession>A0ABT8B6S0</accession>
<dbReference type="InterPro" id="IPR036249">
    <property type="entry name" value="Thioredoxin-like_sf"/>
</dbReference>
<evidence type="ECO:0000256" key="1">
    <source>
        <dbReference type="ARBA" id="ARBA00010007"/>
    </source>
</evidence>
<dbReference type="NCBIfam" id="TIGR01262">
    <property type="entry name" value="maiA"/>
    <property type="match status" value="1"/>
</dbReference>
<dbReference type="CDD" id="cd03042">
    <property type="entry name" value="GST_N_Zeta"/>
    <property type="match status" value="1"/>
</dbReference>
<dbReference type="EC" id="5.2.1.2" evidence="4"/>
<dbReference type="Gene3D" id="3.40.30.10">
    <property type="entry name" value="Glutaredoxin"/>
    <property type="match status" value="1"/>
</dbReference>
<dbReference type="PROSITE" id="PS50404">
    <property type="entry name" value="GST_NTER"/>
    <property type="match status" value="1"/>
</dbReference>
<comment type="similarity">
    <text evidence="1">Belongs to the GST superfamily. Zeta family.</text>
</comment>
<dbReference type="SUPFAM" id="SSF52833">
    <property type="entry name" value="Thioredoxin-like"/>
    <property type="match status" value="1"/>
</dbReference>
<gene>
    <name evidence="4" type="primary">maiA</name>
    <name evidence="4" type="ORF">QWZ03_10730</name>
</gene>
<dbReference type="InterPro" id="IPR034333">
    <property type="entry name" value="GST_Zeta_N"/>
</dbReference>
<dbReference type="InterPro" id="IPR004046">
    <property type="entry name" value="GST_C"/>
</dbReference>
<dbReference type="Proteomes" id="UP001180081">
    <property type="component" value="Unassembled WGS sequence"/>
</dbReference>
<organism evidence="4 5">
    <name type="scientific">Chitinimonas viridis</name>
    <dbReference type="NCBI Taxonomy" id="664880"/>
    <lineage>
        <taxon>Bacteria</taxon>
        <taxon>Pseudomonadati</taxon>
        <taxon>Pseudomonadota</taxon>
        <taxon>Betaproteobacteria</taxon>
        <taxon>Neisseriales</taxon>
        <taxon>Chitinibacteraceae</taxon>
        <taxon>Chitinimonas</taxon>
    </lineage>
</organism>
<dbReference type="InterPro" id="IPR040079">
    <property type="entry name" value="Glutathione_S-Trfase"/>
</dbReference>
<evidence type="ECO:0000313" key="4">
    <source>
        <dbReference type="EMBL" id="MDN3577243.1"/>
    </source>
</evidence>
<dbReference type="InterPro" id="IPR034330">
    <property type="entry name" value="GST_Zeta_C"/>
</dbReference>
<dbReference type="PANTHER" id="PTHR42673">
    <property type="entry name" value="MALEYLACETOACETATE ISOMERASE"/>
    <property type="match status" value="1"/>
</dbReference>
<protein>
    <submittedName>
        <fullName evidence="4">Maleylacetoacetate isomerase</fullName>
        <ecNumber evidence="4">5.2.1.2</ecNumber>
    </submittedName>
</protein>
<dbReference type="SUPFAM" id="SSF47616">
    <property type="entry name" value="GST C-terminal domain-like"/>
    <property type="match status" value="1"/>
</dbReference>
<dbReference type="EMBL" id="JAUFPU010000008">
    <property type="protein sequence ID" value="MDN3577243.1"/>
    <property type="molecule type" value="Genomic_DNA"/>
</dbReference>
<dbReference type="PROSITE" id="PS50405">
    <property type="entry name" value="GST_CTER"/>
    <property type="match status" value="1"/>
</dbReference>
<evidence type="ECO:0000259" key="3">
    <source>
        <dbReference type="PROSITE" id="PS50405"/>
    </source>
</evidence>
<evidence type="ECO:0000313" key="5">
    <source>
        <dbReference type="Proteomes" id="UP001180081"/>
    </source>
</evidence>
<proteinExistence type="inferred from homology"/>
<dbReference type="PANTHER" id="PTHR42673:SF21">
    <property type="entry name" value="GLUTATHIONE S-TRANSFERASE YFCF"/>
    <property type="match status" value="1"/>
</dbReference>
<dbReference type="GO" id="GO:0016034">
    <property type="term" value="F:maleylacetoacetate isomerase activity"/>
    <property type="evidence" value="ECO:0007669"/>
    <property type="project" value="UniProtKB-EC"/>
</dbReference>
<feature type="domain" description="GST C-terminal" evidence="3">
    <location>
        <begin position="89"/>
        <end position="215"/>
    </location>
</feature>
<dbReference type="Pfam" id="PF02798">
    <property type="entry name" value="GST_N"/>
    <property type="match status" value="1"/>
</dbReference>
<keyword evidence="5" id="KW-1185">Reference proteome</keyword>
<name>A0ABT8B6S0_9NEIS</name>
<reference evidence="4" key="2">
    <citation type="submission" date="2023-06" db="EMBL/GenBank/DDBJ databases">
        <authorList>
            <person name="Lucena T."/>
            <person name="Sun Q."/>
        </authorList>
    </citation>
    <scope>NUCLEOTIDE SEQUENCE</scope>
    <source>
        <strain evidence="4">CECT 7703</strain>
    </source>
</reference>
<comment type="caution">
    <text evidence="4">The sequence shown here is derived from an EMBL/GenBank/DDBJ whole genome shotgun (WGS) entry which is preliminary data.</text>
</comment>
<dbReference type="Pfam" id="PF00043">
    <property type="entry name" value="GST_C"/>
    <property type="match status" value="1"/>
</dbReference>
<feature type="domain" description="GST N-terminal" evidence="2">
    <location>
        <begin position="1"/>
        <end position="84"/>
    </location>
</feature>
<dbReference type="InterPro" id="IPR005955">
    <property type="entry name" value="GST_Zeta"/>
</dbReference>
<reference evidence="4" key="1">
    <citation type="journal article" date="2014" name="Int. J. Syst. Evol. Microbiol.">
        <title>Complete genome of a new Firmicutes species belonging to the dominant human colonic microbiota ('Ruminococcus bicirculans') reveals two chromosomes and a selective capacity to utilize plant glucans.</title>
        <authorList>
            <consortium name="NISC Comparative Sequencing Program"/>
            <person name="Wegmann U."/>
            <person name="Louis P."/>
            <person name="Goesmann A."/>
            <person name="Henrissat B."/>
            <person name="Duncan S.H."/>
            <person name="Flint H.J."/>
        </authorList>
    </citation>
    <scope>NUCLEOTIDE SEQUENCE</scope>
    <source>
        <strain evidence="4">CECT 7703</strain>
    </source>
</reference>
<dbReference type="SFLD" id="SFLDS00019">
    <property type="entry name" value="Glutathione_Transferase_(cytos"/>
    <property type="match status" value="1"/>
</dbReference>
<sequence length="215" mass="24155">MDRKLYTYFRSSAAWRVRIALAYKGLDYEAVPIHLLRDGGQQRSTDYLALNPQGRVPALLDDGVVLTQSLAICEYLEERYPTPALLPADLLGRARVRSLAQLIACDIHPLNNLIVLQYLKGTLGQSQETADEWYRHWIRQGFAALEQELVRLGSERYCVGDSVTLADLCLVPQVFNAHRFKVDMASYPRIAAIDAHLSSLPAFSQTHPSKQADAE</sequence>
<keyword evidence="4" id="KW-0413">Isomerase</keyword>
<evidence type="ECO:0000259" key="2">
    <source>
        <dbReference type="PROSITE" id="PS50404"/>
    </source>
</evidence>